<accession>X1G309</accession>
<gene>
    <name evidence="1" type="ORF">S03H2_09942</name>
</gene>
<organism evidence="1">
    <name type="scientific">marine sediment metagenome</name>
    <dbReference type="NCBI Taxonomy" id="412755"/>
    <lineage>
        <taxon>unclassified sequences</taxon>
        <taxon>metagenomes</taxon>
        <taxon>ecological metagenomes</taxon>
    </lineage>
</organism>
<protein>
    <submittedName>
        <fullName evidence="1">Uncharacterized protein</fullName>
    </submittedName>
</protein>
<feature type="non-terminal residue" evidence="1">
    <location>
        <position position="1"/>
    </location>
</feature>
<comment type="caution">
    <text evidence="1">The sequence shown here is derived from an EMBL/GenBank/DDBJ whole genome shotgun (WGS) entry which is preliminary data.</text>
</comment>
<name>X1G309_9ZZZZ</name>
<proteinExistence type="predicted"/>
<reference evidence="1" key="1">
    <citation type="journal article" date="2014" name="Front. Microbiol.">
        <title>High frequency of phylogenetically diverse reductive dehalogenase-homologous genes in deep subseafloor sedimentary metagenomes.</title>
        <authorList>
            <person name="Kawai M."/>
            <person name="Futagami T."/>
            <person name="Toyoda A."/>
            <person name="Takaki Y."/>
            <person name="Nishi S."/>
            <person name="Hori S."/>
            <person name="Arai W."/>
            <person name="Tsubouchi T."/>
            <person name="Morono Y."/>
            <person name="Uchiyama I."/>
            <person name="Ito T."/>
            <person name="Fujiyama A."/>
            <person name="Inagaki F."/>
            <person name="Takami H."/>
        </authorList>
    </citation>
    <scope>NUCLEOTIDE SEQUENCE</scope>
    <source>
        <strain evidence="1">Expedition CK06-06</strain>
    </source>
</reference>
<evidence type="ECO:0000313" key="1">
    <source>
        <dbReference type="EMBL" id="GAH27413.1"/>
    </source>
</evidence>
<dbReference type="AlphaFoldDB" id="X1G309"/>
<sequence length="103" mass="12381">FGDEIVYSEDKKAGSTAGKLRAYMKEIEGRHRNIVTIRRRSNEEVAGLFMRKFMNLFAKYIDLRNRLEKLCQKSMDEKEEIPYFRHELNQIYQSVKRDIEECK</sequence>
<dbReference type="EMBL" id="BARU01005148">
    <property type="protein sequence ID" value="GAH27413.1"/>
    <property type="molecule type" value="Genomic_DNA"/>
</dbReference>